<evidence type="ECO:0000313" key="2">
    <source>
        <dbReference type="EMBL" id="KAB2810335.1"/>
    </source>
</evidence>
<organism evidence="2 3">
    <name type="scientific">Phaeocystidibacter luteus</name>
    <dbReference type="NCBI Taxonomy" id="911197"/>
    <lineage>
        <taxon>Bacteria</taxon>
        <taxon>Pseudomonadati</taxon>
        <taxon>Bacteroidota</taxon>
        <taxon>Flavobacteriia</taxon>
        <taxon>Flavobacteriales</taxon>
        <taxon>Phaeocystidibacteraceae</taxon>
        <taxon>Phaeocystidibacter</taxon>
    </lineage>
</organism>
<evidence type="ECO:0008006" key="4">
    <source>
        <dbReference type="Google" id="ProtNLM"/>
    </source>
</evidence>
<reference evidence="2 3" key="1">
    <citation type="submission" date="2019-09" db="EMBL/GenBank/DDBJ databases">
        <title>Genomes of family Cryomorphaceae.</title>
        <authorList>
            <person name="Bowman J.P."/>
        </authorList>
    </citation>
    <scope>NUCLEOTIDE SEQUENCE [LARGE SCALE GENOMIC DNA]</scope>
    <source>
        <strain evidence="2 3">LMG 25704</strain>
    </source>
</reference>
<dbReference type="EMBL" id="WBVO01000004">
    <property type="protein sequence ID" value="KAB2810335.1"/>
    <property type="molecule type" value="Genomic_DNA"/>
</dbReference>
<dbReference type="AlphaFoldDB" id="A0A6N6RGV7"/>
<comment type="caution">
    <text evidence="2">The sequence shown here is derived from an EMBL/GenBank/DDBJ whole genome shotgun (WGS) entry which is preliminary data.</text>
</comment>
<feature type="chain" id="PRO_5027079408" description="DUF3887 domain-containing protein" evidence="1">
    <location>
        <begin position="22"/>
        <end position="144"/>
    </location>
</feature>
<dbReference type="Proteomes" id="UP000468650">
    <property type="component" value="Unassembled WGS sequence"/>
</dbReference>
<keyword evidence="3" id="KW-1185">Reference proteome</keyword>
<feature type="signal peptide" evidence="1">
    <location>
        <begin position="1"/>
        <end position="21"/>
    </location>
</feature>
<gene>
    <name evidence="2" type="ORF">F8C67_07040</name>
</gene>
<evidence type="ECO:0000256" key="1">
    <source>
        <dbReference type="SAM" id="SignalP"/>
    </source>
</evidence>
<dbReference type="RefSeq" id="WP_151667124.1">
    <property type="nucleotide sequence ID" value="NZ_WBVO01000004.1"/>
</dbReference>
<accession>A0A6N6RGV7</accession>
<keyword evidence="1" id="KW-0732">Signal</keyword>
<protein>
    <recommendedName>
        <fullName evidence="4">DUF3887 domain-containing protein</fullName>
    </recommendedName>
</protein>
<sequence>MKFSFPFAVILAFGFSITTYAQDQTLASMSDCDSFVDSTMHMFYVGDFEKLGSAMAPYWPVEETVQNEVMAKGHDAFEFFKATYGGPFEIVKGKTSVIEGLGIRYTMYLKFETHALRVYYYFYEGVNGYFLNSYGFDVNWKEDF</sequence>
<name>A0A6N6RGV7_9FLAO</name>
<evidence type="ECO:0000313" key="3">
    <source>
        <dbReference type="Proteomes" id="UP000468650"/>
    </source>
</evidence>
<proteinExistence type="predicted"/>